<evidence type="ECO:0000259" key="7">
    <source>
        <dbReference type="SMART" id="SM00839"/>
    </source>
</evidence>
<dbReference type="Proteomes" id="UP001595898">
    <property type="component" value="Unassembled WGS sequence"/>
</dbReference>
<comment type="similarity">
    <text evidence="1 6">Belongs to the Glu/Leu/Phe/Val dehydrogenases family.</text>
</comment>
<evidence type="ECO:0000256" key="4">
    <source>
        <dbReference type="ARBA" id="ARBA00023027"/>
    </source>
</evidence>
<keyword evidence="9" id="KW-1185">Reference proteome</keyword>
<dbReference type="InterPro" id="IPR006097">
    <property type="entry name" value="Glu/Leu/Phe/Val/Trp_DH_dimer"/>
</dbReference>
<evidence type="ECO:0000313" key="8">
    <source>
        <dbReference type="EMBL" id="MFC4544709.1"/>
    </source>
</evidence>
<protein>
    <submittedName>
        <fullName evidence="8">Leu/Phe/Val dehydrogenase</fullName>
    </submittedName>
</protein>
<keyword evidence="3 6" id="KW-0560">Oxidoreductase</keyword>
<gene>
    <name evidence="8" type="ORF">ACFO5R_22505</name>
</gene>
<dbReference type="InterPro" id="IPR036291">
    <property type="entry name" value="NAD(P)-bd_dom_sf"/>
</dbReference>
<dbReference type="EMBL" id="JBHSFA010000012">
    <property type="protein sequence ID" value="MFC4544709.1"/>
    <property type="molecule type" value="Genomic_DNA"/>
</dbReference>
<dbReference type="InterPro" id="IPR046346">
    <property type="entry name" value="Aminoacid_DH-like_N_sf"/>
</dbReference>
<dbReference type="PIRSF" id="PIRSF000188">
    <property type="entry name" value="Phe_leu_dh"/>
    <property type="match status" value="1"/>
</dbReference>
<dbReference type="InterPro" id="IPR033524">
    <property type="entry name" value="Glu/Leu/Phe/Val_DH_AS"/>
</dbReference>
<accession>A0ABD5PXI7</accession>
<dbReference type="AlphaFoldDB" id="A0ABD5PXI7"/>
<dbReference type="PROSITE" id="PS00074">
    <property type="entry name" value="GLFV_DEHYDROGENASE"/>
    <property type="match status" value="1"/>
</dbReference>
<sequence>MVFPSMEDGDHEQVSYFTDPETGLQAIVAIHDTTLGPSLGGTRMLDYETEADALTDVLRLSRAMTYKAAAADLPLGGGKAVILGDPAELESEALFEAYGRAVDCLGGRYITSVDVNTGVEDMDVVARETDHVVGTSEGLGDPSPITAHGVFHGIRACVESVYGSDSVAGLDVVVQGLGKVGRSLAEELLARDASVTVSDVDEAAVESFAADHDVDVVDPDAVYDQPCDVFAPCAIGGVVNDETIPRLECDVVAGGANNVLAERRHAEALRERGIRYAPDYVINAGGLITVAKEHLGGGREEAYEEAEAIGDRLREMIERAEDRDTTVLAAAEEYAEERIDAAERVTPAVPTQ</sequence>
<dbReference type="InterPro" id="IPR016211">
    <property type="entry name" value="Glu/Phe/Leu/Val/Trp_DH_bac/arc"/>
</dbReference>
<evidence type="ECO:0000256" key="3">
    <source>
        <dbReference type="ARBA" id="ARBA00023002"/>
    </source>
</evidence>
<dbReference type="InterPro" id="IPR006096">
    <property type="entry name" value="Glu/Leu/Phe/Val/Trp_DH_C"/>
</dbReference>
<dbReference type="InterPro" id="IPR006095">
    <property type="entry name" value="Glu/Leu/Phe/Val/Trp_DH"/>
</dbReference>
<feature type="domain" description="Glutamate/phenylalanine/leucine/valine/L-tryptophan dehydrogenase C-terminal" evidence="7">
    <location>
        <begin position="140"/>
        <end position="347"/>
    </location>
</feature>
<reference evidence="8 9" key="1">
    <citation type="journal article" date="2019" name="Int. J. Syst. Evol. Microbiol.">
        <title>The Global Catalogue of Microorganisms (GCM) 10K type strain sequencing project: providing services to taxonomists for standard genome sequencing and annotation.</title>
        <authorList>
            <consortium name="The Broad Institute Genomics Platform"/>
            <consortium name="The Broad Institute Genome Sequencing Center for Infectious Disease"/>
            <person name="Wu L."/>
            <person name="Ma J."/>
        </authorList>
    </citation>
    <scope>NUCLEOTIDE SEQUENCE [LARGE SCALE GENOMIC DNA]</scope>
    <source>
        <strain evidence="8 9">WLHS5</strain>
    </source>
</reference>
<evidence type="ECO:0000256" key="6">
    <source>
        <dbReference type="RuleBase" id="RU004417"/>
    </source>
</evidence>
<evidence type="ECO:0000313" key="9">
    <source>
        <dbReference type="Proteomes" id="UP001595898"/>
    </source>
</evidence>
<dbReference type="SUPFAM" id="SSF51735">
    <property type="entry name" value="NAD(P)-binding Rossmann-fold domains"/>
    <property type="match status" value="1"/>
</dbReference>
<dbReference type="RefSeq" id="WP_250142169.1">
    <property type="nucleotide sequence ID" value="NZ_JALIQP010000006.1"/>
</dbReference>
<evidence type="ECO:0000256" key="1">
    <source>
        <dbReference type="ARBA" id="ARBA00006382"/>
    </source>
</evidence>
<dbReference type="PRINTS" id="PR00082">
    <property type="entry name" value="GLFDHDRGNASE"/>
</dbReference>
<dbReference type="SMART" id="SM00839">
    <property type="entry name" value="ELFV_dehydrog"/>
    <property type="match status" value="1"/>
</dbReference>
<dbReference type="Pfam" id="PF02812">
    <property type="entry name" value="ELFV_dehydrog_N"/>
    <property type="match status" value="1"/>
</dbReference>
<dbReference type="PANTHER" id="PTHR42722">
    <property type="entry name" value="LEUCINE DEHYDROGENASE"/>
    <property type="match status" value="1"/>
</dbReference>
<comment type="subunit">
    <text evidence="2">Homohexamer.</text>
</comment>
<dbReference type="FunFam" id="3.40.50.10860:FF:000010">
    <property type="entry name" value="Leucine dehydrogenase"/>
    <property type="match status" value="1"/>
</dbReference>
<dbReference type="Gene3D" id="3.40.50.10860">
    <property type="entry name" value="Leucine Dehydrogenase, chain A, domain 1"/>
    <property type="match status" value="1"/>
</dbReference>
<dbReference type="Gene3D" id="3.40.50.720">
    <property type="entry name" value="NAD(P)-binding Rossmann-like Domain"/>
    <property type="match status" value="1"/>
</dbReference>
<feature type="active site" description="Proton donor/acceptor" evidence="5">
    <location>
        <position position="79"/>
    </location>
</feature>
<evidence type="ECO:0000256" key="2">
    <source>
        <dbReference type="ARBA" id="ARBA00011643"/>
    </source>
</evidence>
<keyword evidence="4" id="KW-0520">NAD</keyword>
<organism evidence="8 9">
    <name type="scientific">Halosolutus amylolyticus</name>
    <dbReference type="NCBI Taxonomy" id="2932267"/>
    <lineage>
        <taxon>Archaea</taxon>
        <taxon>Methanobacteriati</taxon>
        <taxon>Methanobacteriota</taxon>
        <taxon>Stenosarchaea group</taxon>
        <taxon>Halobacteria</taxon>
        <taxon>Halobacteriales</taxon>
        <taxon>Natrialbaceae</taxon>
        <taxon>Halosolutus</taxon>
    </lineage>
</organism>
<dbReference type="CDD" id="cd01075">
    <property type="entry name" value="NAD_bind_Leu_Phe_Val_DH"/>
    <property type="match status" value="1"/>
</dbReference>
<dbReference type="SUPFAM" id="SSF53223">
    <property type="entry name" value="Aminoacid dehydrogenase-like, N-terminal domain"/>
    <property type="match status" value="1"/>
</dbReference>
<comment type="caution">
    <text evidence="8">The sequence shown here is derived from an EMBL/GenBank/DDBJ whole genome shotgun (WGS) entry which is preliminary data.</text>
</comment>
<dbReference type="PANTHER" id="PTHR42722:SF1">
    <property type="entry name" value="VALINE DEHYDROGENASE"/>
    <property type="match status" value="1"/>
</dbReference>
<proteinExistence type="inferred from homology"/>
<evidence type="ECO:0000256" key="5">
    <source>
        <dbReference type="PIRSR" id="PIRSR000188-1"/>
    </source>
</evidence>
<dbReference type="GO" id="GO:0016491">
    <property type="term" value="F:oxidoreductase activity"/>
    <property type="evidence" value="ECO:0007669"/>
    <property type="project" value="UniProtKB-KW"/>
</dbReference>
<name>A0ABD5PXI7_9EURY</name>
<dbReference type="Pfam" id="PF00208">
    <property type="entry name" value="ELFV_dehydrog"/>
    <property type="match status" value="1"/>
</dbReference>